<gene>
    <name evidence="3" type="ORF">SORDD16_01714</name>
</gene>
<accession>A0A139P9G0</accession>
<dbReference type="AlphaFoldDB" id="A0A139P9G0"/>
<reference evidence="3 4" key="1">
    <citation type="submission" date="2016-01" db="EMBL/GenBank/DDBJ databases">
        <title>Highly variable Streptococcus oralis are common among viridans streptococci isolated from primates.</title>
        <authorList>
            <person name="Denapaite D."/>
            <person name="Rieger M."/>
            <person name="Koendgen S."/>
            <person name="Brueckner R."/>
            <person name="Ochigava I."/>
            <person name="Kappeler P."/>
            <person name="Maetz-Rensing K."/>
            <person name="Leendertz F."/>
            <person name="Hakenbeck R."/>
        </authorList>
    </citation>
    <scope>NUCLEOTIDE SEQUENCE [LARGE SCALE GENOMIC DNA]</scope>
    <source>
        <strain evidence="3 4">DD16</strain>
    </source>
</reference>
<evidence type="ECO:0000259" key="2">
    <source>
        <dbReference type="Pfam" id="PF14040"/>
    </source>
</evidence>
<dbReference type="Pfam" id="PF14040">
    <property type="entry name" value="DNase_NucA_NucB"/>
    <property type="match status" value="1"/>
</dbReference>
<name>A0A139P9G0_STROR</name>
<organism evidence="3 4">
    <name type="scientific">Streptococcus oralis</name>
    <dbReference type="NCBI Taxonomy" id="1303"/>
    <lineage>
        <taxon>Bacteria</taxon>
        <taxon>Bacillati</taxon>
        <taxon>Bacillota</taxon>
        <taxon>Bacilli</taxon>
        <taxon>Lactobacillales</taxon>
        <taxon>Streptococcaceae</taxon>
        <taxon>Streptococcus</taxon>
    </lineage>
</organism>
<evidence type="ECO:0000313" key="4">
    <source>
        <dbReference type="Proteomes" id="UP000072653"/>
    </source>
</evidence>
<dbReference type="PATRIC" id="fig|1303.79.peg.2026"/>
<dbReference type="Proteomes" id="UP000072653">
    <property type="component" value="Unassembled WGS sequence"/>
</dbReference>
<comment type="caution">
    <text evidence="3">The sequence shown here is derived from an EMBL/GenBank/DDBJ whole genome shotgun (WGS) entry which is preliminary data.</text>
</comment>
<dbReference type="EMBL" id="LQOB01000302">
    <property type="protein sequence ID" value="KXT84792.1"/>
    <property type="molecule type" value="Genomic_DNA"/>
</dbReference>
<protein>
    <submittedName>
        <fullName evidence="3">Competence</fullName>
    </submittedName>
</protein>
<dbReference type="InterPro" id="IPR029476">
    <property type="entry name" value="DNase_NucA_NucB"/>
</dbReference>
<proteinExistence type="predicted"/>
<feature type="domain" description="Deoxyribonuclease NucA/NucB" evidence="2">
    <location>
        <begin position="196"/>
        <end position="237"/>
    </location>
</feature>
<evidence type="ECO:0000256" key="1">
    <source>
        <dbReference type="SAM" id="MobiDB-lite"/>
    </source>
</evidence>
<feature type="region of interest" description="Disordered" evidence="1">
    <location>
        <begin position="201"/>
        <end position="254"/>
    </location>
</feature>
<evidence type="ECO:0000313" key="3">
    <source>
        <dbReference type="EMBL" id="KXT84792.1"/>
    </source>
</evidence>
<sequence>MAAATVAAGGGTQALVSGVLSGKDGKTILKDTLEGIKGGAVTGAFTGGLTGGLGAASSSVTNSLVRHGVDTVGETVIDTISDAAQGGQITPTSIGTSLLLNAVTEGVSSRTVGAPKADVVTTKPTTGGRLPMTLENLQMFAEKPEAKSSDIVNVNISKSKYPETAQHIEDAIKNGQPSILTIDRENAKLNRKEALRGTKKVPNKDLDEYPPAMFKEGGAGASVRPIGRSDNRGSGSTAGHQLRPYDDGTKVNLI</sequence>
<feature type="compositionally biased region" description="Basic and acidic residues" evidence="1">
    <location>
        <begin position="243"/>
        <end position="254"/>
    </location>
</feature>